<name>A0A1Y2HCV0_9FUNG</name>
<evidence type="ECO:0000256" key="2">
    <source>
        <dbReference type="ARBA" id="ARBA00022737"/>
    </source>
</evidence>
<dbReference type="InterPro" id="IPR001611">
    <property type="entry name" value="Leu-rich_rpt"/>
</dbReference>
<dbReference type="InterPro" id="IPR003591">
    <property type="entry name" value="Leu-rich_rpt_typical-subtyp"/>
</dbReference>
<reference evidence="4 5" key="1">
    <citation type="submission" date="2016-07" db="EMBL/GenBank/DDBJ databases">
        <title>Pervasive Adenine N6-methylation of Active Genes in Fungi.</title>
        <authorList>
            <consortium name="DOE Joint Genome Institute"/>
            <person name="Mondo S.J."/>
            <person name="Dannebaum R.O."/>
            <person name="Kuo R.C."/>
            <person name="Labutti K."/>
            <person name="Haridas S."/>
            <person name="Kuo A."/>
            <person name="Salamov A."/>
            <person name="Ahrendt S.R."/>
            <person name="Lipzen A."/>
            <person name="Sullivan W."/>
            <person name="Andreopoulos W.B."/>
            <person name="Clum A."/>
            <person name="Lindquist E."/>
            <person name="Daum C."/>
            <person name="Ramamoorthy G.K."/>
            <person name="Gryganskyi A."/>
            <person name="Culley D."/>
            <person name="Magnuson J.K."/>
            <person name="James T.Y."/>
            <person name="O'Malley M.A."/>
            <person name="Stajich J.E."/>
            <person name="Spatafora J.W."/>
            <person name="Visel A."/>
            <person name="Grigoriev I.V."/>
        </authorList>
    </citation>
    <scope>NUCLEOTIDE SEQUENCE [LARGE SCALE GENOMIC DNA]</scope>
    <source>
        <strain evidence="4 5">PL171</strain>
    </source>
</reference>
<dbReference type="SMART" id="SM00364">
    <property type="entry name" value="LRR_BAC"/>
    <property type="match status" value="4"/>
</dbReference>
<dbReference type="PROSITE" id="PS51450">
    <property type="entry name" value="LRR"/>
    <property type="match status" value="4"/>
</dbReference>
<dbReference type="Pfam" id="PF14580">
    <property type="entry name" value="LRR_9"/>
    <property type="match status" value="1"/>
</dbReference>
<proteinExistence type="predicted"/>
<dbReference type="Gene3D" id="3.80.10.10">
    <property type="entry name" value="Ribonuclease Inhibitor"/>
    <property type="match status" value="2"/>
</dbReference>
<evidence type="ECO:0000256" key="1">
    <source>
        <dbReference type="ARBA" id="ARBA00022614"/>
    </source>
</evidence>
<keyword evidence="1" id="KW-0433">Leucine-rich repeat</keyword>
<dbReference type="EMBL" id="MCFL01000046">
    <property type="protein sequence ID" value="ORZ32418.1"/>
    <property type="molecule type" value="Genomic_DNA"/>
</dbReference>
<feature type="compositionally biased region" description="Basic and acidic residues" evidence="3">
    <location>
        <begin position="299"/>
        <end position="325"/>
    </location>
</feature>
<accession>A0A1Y2HCV0</accession>
<evidence type="ECO:0000256" key="3">
    <source>
        <dbReference type="SAM" id="MobiDB-lite"/>
    </source>
</evidence>
<comment type="caution">
    <text evidence="4">The sequence shown here is derived from an EMBL/GenBank/DDBJ whole genome shotgun (WGS) entry which is preliminary data.</text>
</comment>
<evidence type="ECO:0008006" key="6">
    <source>
        <dbReference type="Google" id="ProtNLM"/>
    </source>
</evidence>
<dbReference type="Pfam" id="PF13516">
    <property type="entry name" value="LRR_6"/>
    <property type="match status" value="1"/>
</dbReference>
<dbReference type="OrthoDB" id="1517790at2759"/>
<dbReference type="InterPro" id="IPR050836">
    <property type="entry name" value="SDS22/Internalin_LRR"/>
</dbReference>
<dbReference type="SMART" id="SM00369">
    <property type="entry name" value="LRR_TYP"/>
    <property type="match status" value="4"/>
</dbReference>
<dbReference type="AlphaFoldDB" id="A0A1Y2HCV0"/>
<keyword evidence="5" id="KW-1185">Reference proteome</keyword>
<dbReference type="PANTHER" id="PTHR46652:SF7">
    <property type="entry name" value="LEUCINE-RICH REPEAT AND IQ DOMAIN-CONTAINING PROTEIN 1"/>
    <property type="match status" value="1"/>
</dbReference>
<feature type="compositionally biased region" description="Low complexity" evidence="3">
    <location>
        <begin position="397"/>
        <end position="411"/>
    </location>
</feature>
<organism evidence="4 5">
    <name type="scientific">Catenaria anguillulae PL171</name>
    <dbReference type="NCBI Taxonomy" id="765915"/>
    <lineage>
        <taxon>Eukaryota</taxon>
        <taxon>Fungi</taxon>
        <taxon>Fungi incertae sedis</taxon>
        <taxon>Blastocladiomycota</taxon>
        <taxon>Blastocladiomycetes</taxon>
        <taxon>Blastocladiales</taxon>
        <taxon>Catenariaceae</taxon>
        <taxon>Catenaria</taxon>
    </lineage>
</organism>
<gene>
    <name evidence="4" type="ORF">BCR44DRAFT_1440157</name>
</gene>
<dbReference type="InterPro" id="IPR032675">
    <property type="entry name" value="LRR_dom_sf"/>
</dbReference>
<dbReference type="STRING" id="765915.A0A1Y2HCV0"/>
<protein>
    <recommendedName>
        <fullName evidence="6">Protein phosphatase 1 regulatory subunit 7</fullName>
    </recommendedName>
</protein>
<dbReference type="SUPFAM" id="SSF52058">
    <property type="entry name" value="L domain-like"/>
    <property type="match status" value="1"/>
</dbReference>
<evidence type="ECO:0000313" key="5">
    <source>
        <dbReference type="Proteomes" id="UP000193411"/>
    </source>
</evidence>
<dbReference type="PANTHER" id="PTHR46652">
    <property type="entry name" value="LEUCINE-RICH REPEAT AND IQ DOMAIN-CONTAINING PROTEIN 1-RELATED"/>
    <property type="match status" value="1"/>
</dbReference>
<keyword evidence="2" id="KW-0677">Repeat</keyword>
<evidence type="ECO:0000313" key="4">
    <source>
        <dbReference type="EMBL" id="ORZ32418.1"/>
    </source>
</evidence>
<dbReference type="Proteomes" id="UP000193411">
    <property type="component" value="Unassembled WGS sequence"/>
</dbReference>
<dbReference type="SMART" id="SM00365">
    <property type="entry name" value="LRR_SD22"/>
    <property type="match status" value="3"/>
</dbReference>
<sequence length="483" mass="50709">MTALTPELIAARHPDTPLGSLAVKENNLTNASLSGLVPCAPTLTTLDVSSNQLASFSNLDKLTNLISLTVSNNQIARLSYHLLGLAKLKALVAVGNKIATIENLSECVELNTLVISHNQVAELKGLDALKELTKINASHNPIRVIPDLSKNAKLKELRLNDCQLSVVPESIGGNPALEVVNLGNNQIKSFTDIVPLAALSHLVDLNLKGNPITSEPDYEEKVKTLFPTLRVLDGKRFDPRYLKNKAKRQALEVRKKLKELGIEKPVKGLRLKETLAGGAGGRQPASGSGSGSDEEAEDRMDVDTPQRKARARPDSSRPTKADMAAKKKRSASQRDDAADAAGTRAKRSRKEVAGSLGGNVLGGKPSALGVAKKETPVAAKPADSVAPSAAKPKPGNKSKAAVKAPASADESSSIVASKDDVLAPPPSVTGVVEVVVAKHSAGKKGTDGKVGAVDRAMVVKELEQAAAKEEMDDGFGLGVGGWD</sequence>
<feature type="region of interest" description="Disordered" evidence="3">
    <location>
        <begin position="274"/>
        <end position="426"/>
    </location>
</feature>